<reference evidence="1 2" key="1">
    <citation type="submission" date="2024-02" db="EMBL/GenBank/DDBJ databases">
        <authorList>
            <person name="Vignale AGUSTIN F."/>
            <person name="Sosa J E."/>
            <person name="Modenutti C."/>
        </authorList>
    </citation>
    <scope>NUCLEOTIDE SEQUENCE [LARGE SCALE GENOMIC DNA]</scope>
</reference>
<evidence type="ECO:0008006" key="3">
    <source>
        <dbReference type="Google" id="ProtNLM"/>
    </source>
</evidence>
<evidence type="ECO:0000313" key="2">
    <source>
        <dbReference type="Proteomes" id="UP001642360"/>
    </source>
</evidence>
<accession>A0ABC8QRE2</accession>
<dbReference type="EMBL" id="CAUOFW020000695">
    <property type="protein sequence ID" value="CAK9135241.1"/>
    <property type="molecule type" value="Genomic_DNA"/>
</dbReference>
<name>A0ABC8QRE2_9AQUA</name>
<keyword evidence="2" id="KW-1185">Reference proteome</keyword>
<protein>
    <recommendedName>
        <fullName evidence="3">RNase H type-1 domain-containing protein</fullName>
    </recommendedName>
</protein>
<comment type="caution">
    <text evidence="1">The sequence shown here is derived from an EMBL/GenBank/DDBJ whole genome shotgun (WGS) entry which is preliminary data.</text>
</comment>
<evidence type="ECO:0000313" key="1">
    <source>
        <dbReference type="EMBL" id="CAK9135241.1"/>
    </source>
</evidence>
<dbReference type="AlphaFoldDB" id="A0ABC8QRE2"/>
<sequence>MVLRLAEMPWGMRDVMEQIWIVLDKLHFQIRHIYREANVIADFLASFAVQTGRCHEFSENDVLPFDGRLLL</sequence>
<organism evidence="1 2">
    <name type="scientific">Ilex paraguariensis</name>
    <name type="common">yerba mate</name>
    <dbReference type="NCBI Taxonomy" id="185542"/>
    <lineage>
        <taxon>Eukaryota</taxon>
        <taxon>Viridiplantae</taxon>
        <taxon>Streptophyta</taxon>
        <taxon>Embryophyta</taxon>
        <taxon>Tracheophyta</taxon>
        <taxon>Spermatophyta</taxon>
        <taxon>Magnoliopsida</taxon>
        <taxon>eudicotyledons</taxon>
        <taxon>Gunneridae</taxon>
        <taxon>Pentapetalae</taxon>
        <taxon>asterids</taxon>
        <taxon>campanulids</taxon>
        <taxon>Aquifoliales</taxon>
        <taxon>Aquifoliaceae</taxon>
        <taxon>Ilex</taxon>
    </lineage>
</organism>
<gene>
    <name evidence="1" type="ORF">ILEXP_LOCUS2176</name>
</gene>
<proteinExistence type="predicted"/>
<dbReference type="Proteomes" id="UP001642360">
    <property type="component" value="Unassembled WGS sequence"/>
</dbReference>